<evidence type="ECO:0000313" key="3">
    <source>
        <dbReference type="EMBL" id="RUL89181.1"/>
    </source>
</evidence>
<keyword evidence="2" id="KW-0472">Membrane</keyword>
<reference evidence="3 4" key="2">
    <citation type="submission" date="2019-01" db="EMBL/GenBank/DDBJ databases">
        <title>Tautonia sociabilis, a novel thermotolerant planctomycete of Isosphaeraceae family, isolated from a 4000 m deep subterranean habitat.</title>
        <authorList>
            <person name="Kovaleva O.L."/>
            <person name="Elcheninov A.G."/>
            <person name="Van Heerden E."/>
            <person name="Toshchakov S.V."/>
            <person name="Novikov A."/>
            <person name="Bonch-Osmolovskaya E.A."/>
            <person name="Kublanov I.V."/>
        </authorList>
    </citation>
    <scope>NUCLEOTIDE SEQUENCE [LARGE SCALE GENOMIC DNA]</scope>
    <source>
        <strain evidence="3 4">GM2012</strain>
    </source>
</reference>
<evidence type="ECO:0000313" key="4">
    <source>
        <dbReference type="Proteomes" id="UP000280296"/>
    </source>
</evidence>
<feature type="transmembrane region" description="Helical" evidence="2">
    <location>
        <begin position="149"/>
        <end position="166"/>
    </location>
</feature>
<dbReference type="Proteomes" id="UP000280296">
    <property type="component" value="Unassembled WGS sequence"/>
</dbReference>
<proteinExistence type="predicted"/>
<organism evidence="3 4">
    <name type="scientific">Tautonia sociabilis</name>
    <dbReference type="NCBI Taxonomy" id="2080755"/>
    <lineage>
        <taxon>Bacteria</taxon>
        <taxon>Pseudomonadati</taxon>
        <taxon>Planctomycetota</taxon>
        <taxon>Planctomycetia</taxon>
        <taxon>Isosphaerales</taxon>
        <taxon>Isosphaeraceae</taxon>
        <taxon>Tautonia</taxon>
    </lineage>
</organism>
<comment type="caution">
    <text evidence="3">The sequence shown here is derived from an EMBL/GenBank/DDBJ whole genome shotgun (WGS) entry which is preliminary data.</text>
</comment>
<feature type="transmembrane region" description="Helical" evidence="2">
    <location>
        <begin position="238"/>
        <end position="261"/>
    </location>
</feature>
<feature type="transmembrane region" description="Helical" evidence="2">
    <location>
        <begin position="203"/>
        <end position="226"/>
    </location>
</feature>
<name>A0A432MP11_9BACT</name>
<dbReference type="EMBL" id="RYZH01000004">
    <property type="protein sequence ID" value="RUL89181.1"/>
    <property type="molecule type" value="Genomic_DNA"/>
</dbReference>
<gene>
    <name evidence="3" type="ORF">TsocGM_03435</name>
</gene>
<keyword evidence="2" id="KW-1133">Transmembrane helix</keyword>
<keyword evidence="2" id="KW-0812">Transmembrane</keyword>
<feature type="transmembrane region" description="Helical" evidence="2">
    <location>
        <begin position="313"/>
        <end position="333"/>
    </location>
</feature>
<feature type="transmembrane region" description="Helical" evidence="2">
    <location>
        <begin position="289"/>
        <end position="306"/>
    </location>
</feature>
<dbReference type="AlphaFoldDB" id="A0A432MP11"/>
<keyword evidence="4" id="KW-1185">Reference proteome</keyword>
<feature type="transmembrane region" description="Helical" evidence="2">
    <location>
        <begin position="112"/>
        <end position="137"/>
    </location>
</feature>
<protein>
    <submittedName>
        <fullName evidence="3">Uncharacterized protein</fullName>
    </submittedName>
</protein>
<accession>A0A432MP11</accession>
<feature type="region of interest" description="Disordered" evidence="1">
    <location>
        <begin position="1"/>
        <end position="32"/>
    </location>
</feature>
<evidence type="ECO:0000256" key="1">
    <source>
        <dbReference type="SAM" id="MobiDB-lite"/>
    </source>
</evidence>
<dbReference type="OrthoDB" id="268407at2"/>
<dbReference type="RefSeq" id="WP_126723916.1">
    <property type="nucleotide sequence ID" value="NZ_RYZH01000004.1"/>
</dbReference>
<reference evidence="3 4" key="1">
    <citation type="submission" date="2018-12" db="EMBL/GenBank/DDBJ databases">
        <authorList>
            <person name="Toschakov S.V."/>
        </authorList>
    </citation>
    <scope>NUCLEOTIDE SEQUENCE [LARGE SCALE GENOMIC DNA]</scope>
    <source>
        <strain evidence="3 4">GM2012</strain>
    </source>
</reference>
<evidence type="ECO:0000256" key="2">
    <source>
        <dbReference type="SAM" id="Phobius"/>
    </source>
</evidence>
<sequence>MIGNVLTAPVPTIAEAGDPRPTAEAPESPASGPKARLAGLLGAAIDRPAELLCALLAANAVFQPYRGRYHDSILYGVQLLNRASGGRHREDLFLRFGSQDDYSLYSRIGAPLVRLLGVETASALMYLACVVLFYWALSRLVRAIVPDRRVAAAGLLAIAVSAVAMGGRSTFHVNENFLTPRLPSVALAMIGLERLLAGRRPAAAAALAGSMAMHPLMGLGGVLVALAWGAGRWVSPAVLAGLALLGAAAVAISPALGALVFGEMDPQWYGEVLLRSRYMVGSEWPVGDWLRVFGSFAVLLAAIRLPGLPARPAAMLAAVGVAATAGAAGAMLAGSQPLALLLQGQPFRVLWPLELLRIPLGFLVASRLWAQGGSACRTGAVLLAGLLTIDEPGDPELTTILVVGAGAALLLRGVRQRPRSSGWAWQGAAIGVGAASLLKLVTIHQYLAPNWGKLARLIDLDSLMAAALAPIDPIIRLAAAGVMLAALVRLAGPGARFRTAALTVFLGMQAVGAATSNDRFVGEPGLLREDDRRMVAAFLADRLDRAETPPSVYWPGHLNDLWFDLGANCYYDYYQAAGIAFRRETAREARRRLGTTAPFERFEVTNQRLLHNAKTIEEFVEYIGAGSDPGPPRLEDLIALCTDPLLDVAVLRQGYEGWYSAGNGRWFIYDSKFVRARAAALSGGDAPPAGRAPREGPGD</sequence>